<protein>
    <submittedName>
        <fullName evidence="1">Uncharacterized protein</fullName>
    </submittedName>
</protein>
<dbReference type="EMBL" id="NBWC01000014">
    <property type="protein sequence ID" value="ORL64353.1"/>
    <property type="molecule type" value="Genomic_DNA"/>
</dbReference>
<dbReference type="RefSeq" id="WP_084856339.1">
    <property type="nucleotide sequence ID" value="NZ_JAOTEI010000055.1"/>
</dbReference>
<comment type="caution">
    <text evidence="1">The sequence shown here is derived from an EMBL/GenBank/DDBJ whole genome shotgun (WGS) entry which is preliminary data.</text>
</comment>
<dbReference type="AlphaFoldDB" id="A0A1X0ZXH8"/>
<name>A0A1X0ZXH8_PSEPU</name>
<accession>A0A1X0ZXH8</accession>
<proteinExistence type="predicted"/>
<reference evidence="1 2" key="1">
    <citation type="submission" date="2017-04" db="EMBL/GenBank/DDBJ databases">
        <title>Presence of VIM-2 positive Pseudomonas species in chickens and their surrounding environment.</title>
        <authorList>
            <person name="Zhang R."/>
        </authorList>
    </citation>
    <scope>NUCLEOTIDE SEQUENCE [LARGE SCALE GENOMIC DNA]</scope>
    <source>
        <strain evidence="1 2">DZ-C18</strain>
    </source>
</reference>
<dbReference type="Proteomes" id="UP000193675">
    <property type="component" value="Unassembled WGS sequence"/>
</dbReference>
<gene>
    <name evidence="1" type="ORF">B7H17_12165</name>
</gene>
<organism evidence="1 2">
    <name type="scientific">Pseudomonas putida</name>
    <name type="common">Arthrobacter siderocapsulatus</name>
    <dbReference type="NCBI Taxonomy" id="303"/>
    <lineage>
        <taxon>Bacteria</taxon>
        <taxon>Pseudomonadati</taxon>
        <taxon>Pseudomonadota</taxon>
        <taxon>Gammaproteobacteria</taxon>
        <taxon>Pseudomonadales</taxon>
        <taxon>Pseudomonadaceae</taxon>
        <taxon>Pseudomonas</taxon>
    </lineage>
</organism>
<evidence type="ECO:0000313" key="2">
    <source>
        <dbReference type="Proteomes" id="UP000193675"/>
    </source>
</evidence>
<evidence type="ECO:0000313" key="1">
    <source>
        <dbReference type="EMBL" id="ORL64353.1"/>
    </source>
</evidence>
<sequence>MTIKITIDKRSMPANEAAVRALLCLQPGDQLSAATESDYLSGDVTAVTASIQGMDAEWIVNGQMERTAPRSLKEKPSNSLSSVTLKMDGRPVYLTDKDRAEVAMRTARDDRFIYEGTPYRVTARRVDASLFDDGLAVFEWTLEMTRI</sequence>